<dbReference type="AlphaFoldDB" id="A0A6A1Z9J4"/>
<gene>
    <name evidence="1" type="ORF">F8251_00935</name>
</gene>
<organism evidence="1 2">
    <name type="scientific">Lactobacillus crispatus</name>
    <dbReference type="NCBI Taxonomy" id="47770"/>
    <lineage>
        <taxon>Bacteria</taxon>
        <taxon>Bacillati</taxon>
        <taxon>Bacillota</taxon>
        <taxon>Bacilli</taxon>
        <taxon>Lactobacillales</taxon>
        <taxon>Lactobacillaceae</taxon>
        <taxon>Lactobacillus</taxon>
    </lineage>
</organism>
<comment type="caution">
    <text evidence="1">The sequence shown here is derived from an EMBL/GenBank/DDBJ whole genome shotgun (WGS) entry which is preliminary data.</text>
</comment>
<accession>A0A6A1Z9J4</accession>
<evidence type="ECO:0000313" key="1">
    <source>
        <dbReference type="EMBL" id="KAB1978293.1"/>
    </source>
</evidence>
<dbReference type="Proteomes" id="UP000430323">
    <property type="component" value="Unassembled WGS sequence"/>
</dbReference>
<dbReference type="RefSeq" id="WP_151495055.1">
    <property type="nucleotide sequence ID" value="NZ_JBBOJP010000049.1"/>
</dbReference>
<protein>
    <submittedName>
        <fullName evidence="1">Uncharacterized protein</fullName>
    </submittedName>
</protein>
<name>A0A6A1Z9J4_9LACO</name>
<evidence type="ECO:0000313" key="2">
    <source>
        <dbReference type="Proteomes" id="UP000430323"/>
    </source>
</evidence>
<sequence length="62" mass="6862">MKEIDDQVLLIVKYVRELKQAEDVGDWDKVVTLSDAIQDSGHNIGKAADEINVAIKKGMHIG</sequence>
<reference evidence="1 2" key="1">
    <citation type="submission" date="2019-09" db="EMBL/GenBank/DDBJ databases">
        <title>Investigation of probiotic properties of different lactic acid bacteria.</title>
        <authorList>
            <person name="Jaomanjaka F."/>
            <person name="Blanc P."/>
        </authorList>
    </citation>
    <scope>NUCLEOTIDE SEQUENCE [LARGE SCALE GENOMIC DNA]</scope>
    <source>
        <strain evidence="1 2">BIO6272</strain>
    </source>
</reference>
<proteinExistence type="predicted"/>
<dbReference type="EMBL" id="WBOB01000002">
    <property type="protein sequence ID" value="KAB1978293.1"/>
    <property type="molecule type" value="Genomic_DNA"/>
</dbReference>